<sequence>MDIETLTNHVAGMGKIYFDNACKIVLKDVFGLNAINVDGKSDGGTDFSSFLSSGERLNVGYQITTQKTDIQNKAYRDAKKAIEKLGVQRYYFFATYNLTEIETRIIENDISSALGIQAVCLSPRNIAGLILESGLLNRLLDESNYPLPRDYTPSYDYKEMALHSYTLLSDDAMKMKNNIYDDTILFVLSGKERYNEDSLVVKVKEFLGLNDAKLDAIKRRIGALFGKSKLVRSTDGCVELHPSSQKELQLRKDVYSVELASISSSQVDLMVNDFDCAWTEDDSKKVALWIANISVYDQLNALKEAKASIVSNPLFQIAQNGEDKLRDFLVKEKKIKYKDVSKVVEKLLDNASNHPLINKIARASIYLALEGSNPISSAKALGANRWSDFKILVEPTIAIPYICSSLYKGSVNRYFDLSIKSLGQALELGVGLYIPYFYISECAGHLLRARKYNGLEFSEDELAYSSNAFVANYFALKSKGAKVPNSFMDYLSSFSANIITERSDIKSWVRAIMIDIQSILGRSKVQFIDVPFYNPGDCKDFEMEYTYHLSELGIDKKHNLISHDIYALQFVNDRIINNHEHWIVLTYDTAMISVSKSKLFQGWIANPIKFLDFAEVTKPLGEARLISLVHSFATFSEKTLAVGARIIDRVIAYAAPEMQNWEFKRDIDIFKTEVIESINLEKIERFEEIDIKTDEFLKKHGIKVVKEESELMDD</sequence>
<evidence type="ECO:0000313" key="2">
    <source>
        <dbReference type="Proteomes" id="UP001165297"/>
    </source>
</evidence>
<dbReference type="RefSeq" id="WP_226184036.1">
    <property type="nucleotide sequence ID" value="NZ_JAJADQ010000003.1"/>
</dbReference>
<comment type="caution">
    <text evidence="1">The sequence shown here is derived from an EMBL/GenBank/DDBJ whole genome shotgun (WGS) entry which is preliminary data.</text>
</comment>
<organism evidence="1 2">
    <name type="scientific">Hymenobacter nitidus</name>
    <dbReference type="NCBI Taxonomy" id="2880929"/>
    <lineage>
        <taxon>Bacteria</taxon>
        <taxon>Pseudomonadati</taxon>
        <taxon>Bacteroidota</taxon>
        <taxon>Cytophagia</taxon>
        <taxon>Cytophagales</taxon>
        <taxon>Hymenobacteraceae</taxon>
        <taxon>Hymenobacter</taxon>
    </lineage>
</organism>
<protein>
    <recommendedName>
        <fullName evidence="3">Restriction endonuclease</fullName>
    </recommendedName>
</protein>
<dbReference type="EMBL" id="JAJADQ010000003">
    <property type="protein sequence ID" value="MCB2377315.1"/>
    <property type="molecule type" value="Genomic_DNA"/>
</dbReference>
<dbReference type="Proteomes" id="UP001165297">
    <property type="component" value="Unassembled WGS sequence"/>
</dbReference>
<keyword evidence="2" id="KW-1185">Reference proteome</keyword>
<gene>
    <name evidence="1" type="ORF">LGH70_06955</name>
</gene>
<evidence type="ECO:0008006" key="3">
    <source>
        <dbReference type="Google" id="ProtNLM"/>
    </source>
</evidence>
<evidence type="ECO:0000313" key="1">
    <source>
        <dbReference type="EMBL" id="MCB2377315.1"/>
    </source>
</evidence>
<proteinExistence type="predicted"/>
<reference evidence="1" key="1">
    <citation type="submission" date="2021-10" db="EMBL/GenBank/DDBJ databases">
        <authorList>
            <person name="Dean J.D."/>
            <person name="Kim M.K."/>
            <person name="Newey C.N."/>
            <person name="Stoker T.S."/>
            <person name="Thompson D.W."/>
            <person name="Grose J.H."/>
        </authorList>
    </citation>
    <scope>NUCLEOTIDE SEQUENCE</scope>
    <source>
        <strain evidence="1">BT635</strain>
    </source>
</reference>
<name>A0ABS8ADM3_9BACT</name>
<accession>A0ABS8ADM3</accession>